<dbReference type="Gene3D" id="3.40.50.720">
    <property type="entry name" value="NAD(P)-binding Rossmann-like Domain"/>
    <property type="match status" value="1"/>
</dbReference>
<evidence type="ECO:0000259" key="1">
    <source>
        <dbReference type="Pfam" id="PF13460"/>
    </source>
</evidence>
<feature type="domain" description="NAD(P)-binding" evidence="1">
    <location>
        <begin position="7"/>
        <end position="102"/>
    </location>
</feature>
<dbReference type="PANTHER" id="PTHR43162:SF1">
    <property type="entry name" value="PRESTALK A DIFFERENTIATION PROTEIN A"/>
    <property type="match status" value="1"/>
</dbReference>
<gene>
    <name evidence="2" type="ORF">ACFP56_04830</name>
</gene>
<dbReference type="InterPro" id="IPR016040">
    <property type="entry name" value="NAD(P)-bd_dom"/>
</dbReference>
<protein>
    <submittedName>
        <fullName evidence="2">NAD(P)H-binding protein</fullName>
    </submittedName>
</protein>
<sequence>MMILVAGATGTVGQHVTELLMTRNRTIRALTRYPEQAKDKLPEGVEIVAGDLMKPETLRDALQGVEAMFLITSSDEPNADLNTDPQVVALAEEAGVKRIVVLVGYEEGPVEESLRASDMQWTLVKPAEFMANVLADWGETIRTEGYVREFYGEALSARVHERDIAAVAVEALLEDGHHGKSYPLTGPEALTRREAVRTIAAAIGKDILFIEKTEEEARQQWRDQGYDEESVEFFVQIAKNPPEAGYTVLPTVEQVLGRPARTLAEWAVEHKREFLTERERGD</sequence>
<dbReference type="PANTHER" id="PTHR43162">
    <property type="match status" value="1"/>
</dbReference>
<comment type="caution">
    <text evidence="2">The sequence shown here is derived from an EMBL/GenBank/DDBJ whole genome shotgun (WGS) entry which is preliminary data.</text>
</comment>
<reference evidence="3" key="1">
    <citation type="journal article" date="2019" name="Int. J. Syst. Evol. Microbiol.">
        <title>The Global Catalogue of Microorganisms (GCM) 10K type strain sequencing project: providing services to taxonomists for standard genome sequencing and annotation.</title>
        <authorList>
            <consortium name="The Broad Institute Genomics Platform"/>
            <consortium name="The Broad Institute Genome Sequencing Center for Infectious Disease"/>
            <person name="Wu L."/>
            <person name="Ma J."/>
        </authorList>
    </citation>
    <scope>NUCLEOTIDE SEQUENCE [LARGE SCALE GENOMIC DNA]</scope>
    <source>
        <strain evidence="3">PCU 280</strain>
    </source>
</reference>
<keyword evidence="3" id="KW-1185">Reference proteome</keyword>
<dbReference type="InterPro" id="IPR036291">
    <property type="entry name" value="NAD(P)-bd_dom_sf"/>
</dbReference>
<evidence type="ECO:0000313" key="2">
    <source>
        <dbReference type="EMBL" id="MFC6331939.1"/>
    </source>
</evidence>
<dbReference type="EMBL" id="JBHSTE010000001">
    <property type="protein sequence ID" value="MFC6331939.1"/>
    <property type="molecule type" value="Genomic_DNA"/>
</dbReference>
<dbReference type="Pfam" id="PF13460">
    <property type="entry name" value="NAD_binding_10"/>
    <property type="match status" value="1"/>
</dbReference>
<proteinExistence type="predicted"/>
<dbReference type="InterPro" id="IPR051604">
    <property type="entry name" value="Ergot_Alk_Oxidoreductase"/>
</dbReference>
<name>A0ABW1V0E0_9BACL</name>
<dbReference type="Proteomes" id="UP001596233">
    <property type="component" value="Unassembled WGS sequence"/>
</dbReference>
<organism evidence="2 3">
    <name type="scientific">Paenibacillus septentrionalis</name>
    <dbReference type="NCBI Taxonomy" id="429342"/>
    <lineage>
        <taxon>Bacteria</taxon>
        <taxon>Bacillati</taxon>
        <taxon>Bacillota</taxon>
        <taxon>Bacilli</taxon>
        <taxon>Bacillales</taxon>
        <taxon>Paenibacillaceae</taxon>
        <taxon>Paenibacillus</taxon>
    </lineage>
</organism>
<evidence type="ECO:0000313" key="3">
    <source>
        <dbReference type="Proteomes" id="UP001596233"/>
    </source>
</evidence>
<dbReference type="RefSeq" id="WP_379231684.1">
    <property type="nucleotide sequence ID" value="NZ_JBHSTE010000001.1"/>
</dbReference>
<dbReference type="SUPFAM" id="SSF51735">
    <property type="entry name" value="NAD(P)-binding Rossmann-fold domains"/>
    <property type="match status" value="1"/>
</dbReference>
<dbReference type="Gene3D" id="3.90.25.10">
    <property type="entry name" value="UDP-galactose 4-epimerase, domain 1"/>
    <property type="match status" value="1"/>
</dbReference>
<accession>A0ABW1V0E0</accession>